<evidence type="ECO:0000256" key="1">
    <source>
        <dbReference type="ARBA" id="ARBA00004141"/>
    </source>
</evidence>
<dbReference type="Pfam" id="PF06140">
    <property type="entry name" value="Ifi-6-16"/>
    <property type="match status" value="1"/>
</dbReference>
<comment type="subcellular location">
    <subcellularLocation>
        <location evidence="1">Membrane</location>
        <topology evidence="1">Multi-pass membrane protein</topology>
    </subcellularLocation>
</comment>
<proteinExistence type="inferred from homology"/>
<dbReference type="AlphaFoldDB" id="A0A9W9ZNF7"/>
<keyword evidence="5 6" id="KW-0472">Membrane</keyword>
<gene>
    <name evidence="8" type="primary">IFI6_1</name>
    <name evidence="8" type="ORF">OS493_024052</name>
</gene>
<evidence type="ECO:0000313" key="9">
    <source>
        <dbReference type="Proteomes" id="UP001163046"/>
    </source>
</evidence>
<comment type="caution">
    <text evidence="8">The sequence shown here is derived from an EMBL/GenBank/DDBJ whole genome shotgun (WGS) entry which is preliminary data.</text>
</comment>
<evidence type="ECO:0000256" key="7">
    <source>
        <dbReference type="SAM" id="SignalP"/>
    </source>
</evidence>
<reference evidence="8" key="1">
    <citation type="submission" date="2023-01" db="EMBL/GenBank/DDBJ databases">
        <title>Genome assembly of the deep-sea coral Lophelia pertusa.</title>
        <authorList>
            <person name="Herrera S."/>
            <person name="Cordes E."/>
        </authorList>
    </citation>
    <scope>NUCLEOTIDE SEQUENCE</scope>
    <source>
        <strain evidence="8">USNM1676648</strain>
        <tissue evidence="8">Polyp</tissue>
    </source>
</reference>
<dbReference type="Proteomes" id="UP001163046">
    <property type="component" value="Unassembled WGS sequence"/>
</dbReference>
<comment type="similarity">
    <text evidence="2">Belongs to the IFI6/IFI27 family.</text>
</comment>
<protein>
    <submittedName>
        <fullName evidence="8">Interferon, alpha-inducible protein 6</fullName>
    </submittedName>
</protein>
<keyword evidence="9" id="KW-1185">Reference proteome</keyword>
<dbReference type="InterPro" id="IPR038213">
    <property type="entry name" value="IFI6/IFI27-like_sf"/>
</dbReference>
<name>A0A9W9ZNF7_9CNID</name>
<sequence length="171" mass="19067">MRPSKIVSTVMKWKFILCLLLILTCLSPTYGRDHTSDQSEDSEGSIWCLKDYAFGIVAGTIAVVAIPFVLTWMGFTAAGVAAGSIAASIQSFVYGGAVGSTSIFAAFSEHWSCWHEHEGSCGYLYSFWRIVHLTSRALWLRVTRDQSAHRIDSRTDLCNIFNCILIDPYRQ</sequence>
<evidence type="ECO:0000256" key="4">
    <source>
        <dbReference type="ARBA" id="ARBA00022989"/>
    </source>
</evidence>
<dbReference type="GO" id="GO:0016020">
    <property type="term" value="C:membrane"/>
    <property type="evidence" value="ECO:0007669"/>
    <property type="project" value="UniProtKB-SubCell"/>
</dbReference>
<dbReference type="PANTHER" id="PTHR16932">
    <property type="entry name" value="INTERFERON ALPHA-INDUCIBLE PROTEIN 27"/>
    <property type="match status" value="1"/>
</dbReference>
<dbReference type="EMBL" id="MU825891">
    <property type="protein sequence ID" value="KAJ7384038.1"/>
    <property type="molecule type" value="Genomic_DNA"/>
</dbReference>
<feature type="chain" id="PRO_5040899867" evidence="7">
    <location>
        <begin position="32"/>
        <end position="171"/>
    </location>
</feature>
<evidence type="ECO:0000256" key="2">
    <source>
        <dbReference type="ARBA" id="ARBA00007262"/>
    </source>
</evidence>
<keyword evidence="7" id="KW-0732">Signal</keyword>
<organism evidence="8 9">
    <name type="scientific">Desmophyllum pertusum</name>
    <dbReference type="NCBI Taxonomy" id="174260"/>
    <lineage>
        <taxon>Eukaryota</taxon>
        <taxon>Metazoa</taxon>
        <taxon>Cnidaria</taxon>
        <taxon>Anthozoa</taxon>
        <taxon>Hexacorallia</taxon>
        <taxon>Scleractinia</taxon>
        <taxon>Caryophylliina</taxon>
        <taxon>Caryophylliidae</taxon>
        <taxon>Desmophyllum</taxon>
    </lineage>
</organism>
<feature type="transmembrane region" description="Helical" evidence="6">
    <location>
        <begin position="55"/>
        <end position="75"/>
    </location>
</feature>
<accession>A0A9W9ZNF7</accession>
<dbReference type="InterPro" id="IPR009311">
    <property type="entry name" value="IFI6/IFI27-like"/>
</dbReference>
<feature type="signal peptide" evidence="7">
    <location>
        <begin position="1"/>
        <end position="31"/>
    </location>
</feature>
<evidence type="ECO:0000256" key="3">
    <source>
        <dbReference type="ARBA" id="ARBA00022692"/>
    </source>
</evidence>
<keyword evidence="3 6" id="KW-0812">Transmembrane</keyword>
<dbReference type="PANTHER" id="PTHR16932:SF18">
    <property type="entry name" value="INTERFERON, ALPHA-INDUCIBLE PROTEIN 27-LIKE 2"/>
    <property type="match status" value="1"/>
</dbReference>
<keyword evidence="4 6" id="KW-1133">Transmembrane helix</keyword>
<evidence type="ECO:0000256" key="6">
    <source>
        <dbReference type="SAM" id="Phobius"/>
    </source>
</evidence>
<dbReference type="Gene3D" id="6.10.110.10">
    <property type="match status" value="1"/>
</dbReference>
<evidence type="ECO:0000313" key="8">
    <source>
        <dbReference type="EMBL" id="KAJ7384038.1"/>
    </source>
</evidence>
<evidence type="ECO:0000256" key="5">
    <source>
        <dbReference type="ARBA" id="ARBA00023136"/>
    </source>
</evidence>